<accession>A0AAV5HY58</accession>
<reference evidence="2 3" key="1">
    <citation type="journal article" date="2021" name="Commun. Biol.">
        <title>The genome of Shorea leprosula (Dipterocarpaceae) highlights the ecological relevance of drought in aseasonal tropical rainforests.</title>
        <authorList>
            <person name="Ng K.K.S."/>
            <person name="Kobayashi M.J."/>
            <person name="Fawcett J.A."/>
            <person name="Hatakeyama M."/>
            <person name="Paape T."/>
            <person name="Ng C.H."/>
            <person name="Ang C.C."/>
            <person name="Tnah L.H."/>
            <person name="Lee C.T."/>
            <person name="Nishiyama T."/>
            <person name="Sese J."/>
            <person name="O'Brien M.J."/>
            <person name="Copetti D."/>
            <person name="Mohd Noor M.I."/>
            <person name="Ong R.C."/>
            <person name="Putra M."/>
            <person name="Sireger I.Z."/>
            <person name="Indrioko S."/>
            <person name="Kosugi Y."/>
            <person name="Izuno A."/>
            <person name="Isagi Y."/>
            <person name="Lee S.L."/>
            <person name="Shimizu K.K."/>
        </authorList>
    </citation>
    <scope>NUCLEOTIDE SEQUENCE [LARGE SCALE GENOMIC DNA]</scope>
    <source>
        <strain evidence="2">214</strain>
    </source>
</reference>
<organism evidence="2 3">
    <name type="scientific">Rubroshorea leprosula</name>
    <dbReference type="NCBI Taxonomy" id="152421"/>
    <lineage>
        <taxon>Eukaryota</taxon>
        <taxon>Viridiplantae</taxon>
        <taxon>Streptophyta</taxon>
        <taxon>Embryophyta</taxon>
        <taxon>Tracheophyta</taxon>
        <taxon>Spermatophyta</taxon>
        <taxon>Magnoliopsida</taxon>
        <taxon>eudicotyledons</taxon>
        <taxon>Gunneridae</taxon>
        <taxon>Pentapetalae</taxon>
        <taxon>rosids</taxon>
        <taxon>malvids</taxon>
        <taxon>Malvales</taxon>
        <taxon>Dipterocarpaceae</taxon>
        <taxon>Rubroshorea</taxon>
    </lineage>
</organism>
<dbReference type="EMBL" id="BPVZ01000004">
    <property type="protein sequence ID" value="GKU90336.1"/>
    <property type="molecule type" value="Genomic_DNA"/>
</dbReference>
<sequence>MEELSSKRRVRDESAESDFDSPEVKKLREDLFCALDDSDPDLVSRDLESVMKSFEVEISASSSSPAPVVDLTSDSAESQPDLGYLLEASDDELGLPPPTTITAAGEDVKSGGEVTELVRVDSDSSGIDELWGFDDQIPAYGSFQMGVGDNYNGGNVAYDNLYDYSDVCFDSSDYSSFLWRPETSSAD</sequence>
<dbReference type="Proteomes" id="UP001054252">
    <property type="component" value="Unassembled WGS sequence"/>
</dbReference>
<gene>
    <name evidence="2" type="ORF">SLEP1_g4340</name>
</gene>
<comment type="caution">
    <text evidence="2">The sequence shown here is derived from an EMBL/GenBank/DDBJ whole genome shotgun (WGS) entry which is preliminary data.</text>
</comment>
<name>A0AAV5HY58_9ROSI</name>
<dbReference type="PANTHER" id="PTHR34539">
    <property type="entry name" value="T6J4.11 PROTEIN"/>
    <property type="match status" value="1"/>
</dbReference>
<evidence type="ECO:0000256" key="1">
    <source>
        <dbReference type="SAM" id="MobiDB-lite"/>
    </source>
</evidence>
<evidence type="ECO:0000313" key="2">
    <source>
        <dbReference type="EMBL" id="GKU90336.1"/>
    </source>
</evidence>
<evidence type="ECO:0000313" key="3">
    <source>
        <dbReference type="Proteomes" id="UP001054252"/>
    </source>
</evidence>
<dbReference type="AlphaFoldDB" id="A0AAV5HY58"/>
<feature type="region of interest" description="Disordered" evidence="1">
    <location>
        <begin position="1"/>
        <end position="23"/>
    </location>
</feature>
<proteinExistence type="predicted"/>
<protein>
    <submittedName>
        <fullName evidence="2">Uncharacterized protein</fullName>
    </submittedName>
</protein>
<dbReference type="PANTHER" id="PTHR34539:SF19">
    <property type="entry name" value="T6J4.11 PROTEIN"/>
    <property type="match status" value="1"/>
</dbReference>
<keyword evidence="3" id="KW-1185">Reference proteome</keyword>
<feature type="compositionally biased region" description="Basic and acidic residues" evidence="1">
    <location>
        <begin position="1"/>
        <end position="14"/>
    </location>
</feature>